<dbReference type="CDD" id="cd16448">
    <property type="entry name" value="RING-H2"/>
    <property type="match status" value="1"/>
</dbReference>
<reference evidence="8 9" key="1">
    <citation type="journal article" date="2020" name="Phytopathology">
        <title>A high-quality genome resource of Botrytis fragariae, a new and rapidly spreading fungal pathogen causing strawberry gray mold in the U.S.A.</title>
        <authorList>
            <person name="Wu Y."/>
            <person name="Saski C.A."/>
            <person name="Schnabel G."/>
            <person name="Xiao S."/>
            <person name="Hu M."/>
        </authorList>
    </citation>
    <scope>NUCLEOTIDE SEQUENCE [LARGE SCALE GENOMIC DNA]</scope>
    <source>
        <strain evidence="8 9">BVB16</strain>
    </source>
</reference>
<comment type="similarity">
    <text evidence="2">Belongs to the peptidase M20A family.</text>
</comment>
<evidence type="ECO:0000256" key="5">
    <source>
        <dbReference type="ARBA" id="ARBA00022833"/>
    </source>
</evidence>
<dbReference type="AlphaFoldDB" id="A0A8H6EHX5"/>
<dbReference type="CDD" id="cd05652">
    <property type="entry name" value="M20_ArgE_DapE-like_fungal"/>
    <property type="match status" value="1"/>
</dbReference>
<dbReference type="SUPFAM" id="SSF55031">
    <property type="entry name" value="Bacterial exopeptidase dimerisation domain"/>
    <property type="match status" value="1"/>
</dbReference>
<evidence type="ECO:0000256" key="3">
    <source>
        <dbReference type="ARBA" id="ARBA00022723"/>
    </source>
</evidence>
<dbReference type="Gene3D" id="3.30.70.360">
    <property type="match status" value="1"/>
</dbReference>
<dbReference type="PANTHER" id="PTHR43808">
    <property type="entry name" value="ACETYLORNITHINE DEACETYLASE"/>
    <property type="match status" value="1"/>
</dbReference>
<dbReference type="PANTHER" id="PTHR43808:SF8">
    <property type="entry name" value="PEPTIDASE M20 DIMERISATION DOMAIN-CONTAINING PROTEIN"/>
    <property type="match status" value="1"/>
</dbReference>
<keyword evidence="3" id="KW-0479">Metal-binding</keyword>
<dbReference type="Pfam" id="PF07687">
    <property type="entry name" value="M20_dimer"/>
    <property type="match status" value="1"/>
</dbReference>
<dbReference type="SMART" id="SM00184">
    <property type="entry name" value="RING"/>
    <property type="match status" value="1"/>
</dbReference>
<dbReference type="SUPFAM" id="SSF57850">
    <property type="entry name" value="RING/U-box"/>
    <property type="match status" value="1"/>
</dbReference>
<dbReference type="InterPro" id="IPR001261">
    <property type="entry name" value="ArgE/DapE_CS"/>
</dbReference>
<evidence type="ECO:0000256" key="4">
    <source>
        <dbReference type="ARBA" id="ARBA00022801"/>
    </source>
</evidence>
<dbReference type="OrthoDB" id="8062037at2759"/>
<dbReference type="SUPFAM" id="SSF53187">
    <property type="entry name" value="Zn-dependent exopeptidases"/>
    <property type="match status" value="1"/>
</dbReference>
<sequence length="817" mass="92363">MNLNAEHSRLTEIESNLIRLHKDLISIESITGNEYDIGQYLYSYLSSRNFTVETQHVSPNQSPSNVHNVYDEPRLNIFAYKGTTRNTRLLITTHMDTVGPYIPYSRSSNGEENKICGRGSTDAKGCMASQIMAVEELIAEDSIHEGDIGLLFVVGEETDGAGMKRASEIFQQDGTTWESVIFGEPSEHKLVLGHKGALAFEIIAHGKDAHSSYPELGINAISILIKALAEIDGMRLPGSDKLGETTTSIGMIQGGVALNVIPATASASVLTRLAAGTPEQAMKRIESIIASLDIDEGSVEVKLGRHFGPVDCNVDIDGFETDVKRGGTDVPNLKGSHKRYLIGPGSGFSLADFCPECYIVENPTASLSNQAAAKRFGTEYEFDQLRFEESNLPEKANAVLNRARTFVNMNFEPDVRDNLDIFCSNERLNLDVYSHLYLVVFQQLLPHLWLTIRAGRAQEIPREHRIIILQLRQAILRDLAFNYAETNYKEKKEEGKWRQAMGADAPLIAEVCVNPSADRCMICLESLNNGPCLKLKCNHTYHKDCLALMVEFKGCAICRDECRGPLPDISVENDGPWPEWLQAIAPFQRPRVQEELLAQPPPTDEEISGLEAAFNQTQKRTAELYENVLRDQQDLSNARFKVEGTEHNMKEASSNISELVWVEHNSRMAAGVDEGKEPIKETCTRYEQMLYMKRLEVMDYEFDHIKSLKEYNKLPSDATQELNHRLYRRKEWVGARSLYHTQKRKQTIGQALESIYFNILPFDDTWSLRNLREEEGEAEERLSQSEHLWRQSIVARDDAKDRWEFALYHKSLFESNE</sequence>
<dbReference type="EMBL" id="JABFCT010000010">
    <property type="protein sequence ID" value="KAF5872836.1"/>
    <property type="molecule type" value="Genomic_DNA"/>
</dbReference>
<proteinExistence type="inferred from homology"/>
<comment type="caution">
    <text evidence="8">The sequence shown here is derived from an EMBL/GenBank/DDBJ whole genome shotgun (WGS) entry which is preliminary data.</text>
</comment>
<dbReference type="InterPro" id="IPR011650">
    <property type="entry name" value="Peptidase_M20_dimer"/>
</dbReference>
<dbReference type="InterPro" id="IPR001841">
    <property type="entry name" value="Znf_RING"/>
</dbReference>
<evidence type="ECO:0000256" key="2">
    <source>
        <dbReference type="ARBA" id="ARBA00006247"/>
    </source>
</evidence>
<gene>
    <name evidence="8" type="ORF">Bfra_006199</name>
</gene>
<dbReference type="Proteomes" id="UP000531561">
    <property type="component" value="Unassembled WGS sequence"/>
</dbReference>
<name>A0A8H6EHX5_9HELO</name>
<dbReference type="GO" id="GO:0016787">
    <property type="term" value="F:hydrolase activity"/>
    <property type="evidence" value="ECO:0007669"/>
    <property type="project" value="UniProtKB-KW"/>
</dbReference>
<organism evidence="8 9">
    <name type="scientific">Botrytis fragariae</name>
    <dbReference type="NCBI Taxonomy" id="1964551"/>
    <lineage>
        <taxon>Eukaryota</taxon>
        <taxon>Fungi</taxon>
        <taxon>Dikarya</taxon>
        <taxon>Ascomycota</taxon>
        <taxon>Pezizomycotina</taxon>
        <taxon>Leotiomycetes</taxon>
        <taxon>Helotiales</taxon>
        <taxon>Sclerotiniaceae</taxon>
        <taxon>Botrytis</taxon>
    </lineage>
</organism>
<protein>
    <submittedName>
        <fullName evidence="8">Putative acetylornithine deacetylase protein</fullName>
    </submittedName>
</protein>
<evidence type="ECO:0000259" key="7">
    <source>
        <dbReference type="PROSITE" id="PS50089"/>
    </source>
</evidence>
<dbReference type="InterPro" id="IPR036264">
    <property type="entry name" value="Bact_exopeptidase_dim_dom"/>
</dbReference>
<keyword evidence="4" id="KW-0378">Hydrolase</keyword>
<dbReference type="PROSITE" id="PS50089">
    <property type="entry name" value="ZF_RING_2"/>
    <property type="match status" value="1"/>
</dbReference>
<dbReference type="PROSITE" id="PS00759">
    <property type="entry name" value="ARGE_DAPE_CPG2_2"/>
    <property type="match status" value="1"/>
</dbReference>
<dbReference type="RefSeq" id="XP_037191782.1">
    <property type="nucleotide sequence ID" value="XM_037336572.1"/>
</dbReference>
<accession>A0A8H6EHX5</accession>
<keyword evidence="9" id="KW-1185">Reference proteome</keyword>
<feature type="domain" description="RING-type" evidence="7">
    <location>
        <begin position="520"/>
        <end position="559"/>
    </location>
</feature>
<comment type="cofactor">
    <cofactor evidence="1">
        <name>Zn(2+)</name>
        <dbReference type="ChEBI" id="CHEBI:29105"/>
    </cofactor>
</comment>
<dbReference type="InterPro" id="IPR050072">
    <property type="entry name" value="Peptidase_M20A"/>
</dbReference>
<evidence type="ECO:0000313" key="9">
    <source>
        <dbReference type="Proteomes" id="UP000531561"/>
    </source>
</evidence>
<dbReference type="Gene3D" id="3.30.40.10">
    <property type="entry name" value="Zinc/RING finger domain, C3HC4 (zinc finger)"/>
    <property type="match status" value="1"/>
</dbReference>
<dbReference type="GO" id="GO:0008270">
    <property type="term" value="F:zinc ion binding"/>
    <property type="evidence" value="ECO:0007669"/>
    <property type="project" value="UniProtKB-KW"/>
</dbReference>
<evidence type="ECO:0000313" key="8">
    <source>
        <dbReference type="EMBL" id="KAF5872836.1"/>
    </source>
</evidence>
<dbReference type="GeneID" id="59260264"/>
<dbReference type="Gene3D" id="3.40.630.10">
    <property type="entry name" value="Zn peptidases"/>
    <property type="match status" value="1"/>
</dbReference>
<evidence type="ECO:0000256" key="1">
    <source>
        <dbReference type="ARBA" id="ARBA00001947"/>
    </source>
</evidence>
<keyword evidence="5" id="KW-0862">Zinc</keyword>
<dbReference type="InterPro" id="IPR013083">
    <property type="entry name" value="Znf_RING/FYVE/PHD"/>
</dbReference>
<evidence type="ECO:0000256" key="6">
    <source>
        <dbReference type="PROSITE-ProRule" id="PRU00175"/>
    </source>
</evidence>
<keyword evidence="6" id="KW-0863">Zinc-finger</keyword>